<organism evidence="2">
    <name type="scientific">marine sediment metagenome</name>
    <dbReference type="NCBI Taxonomy" id="412755"/>
    <lineage>
        <taxon>unclassified sequences</taxon>
        <taxon>metagenomes</taxon>
        <taxon>ecological metagenomes</taxon>
    </lineage>
</organism>
<feature type="transmembrane region" description="Helical" evidence="1">
    <location>
        <begin position="50"/>
        <end position="69"/>
    </location>
</feature>
<keyword evidence="1" id="KW-0812">Transmembrane</keyword>
<keyword evidence="1" id="KW-1133">Transmembrane helix</keyword>
<dbReference type="AlphaFoldDB" id="A0A0F9SRE4"/>
<keyword evidence="1" id="KW-0472">Membrane</keyword>
<feature type="transmembrane region" description="Helical" evidence="1">
    <location>
        <begin position="81"/>
        <end position="100"/>
    </location>
</feature>
<evidence type="ECO:0000256" key="1">
    <source>
        <dbReference type="SAM" id="Phobius"/>
    </source>
</evidence>
<sequence>MISEEFKISIGIILTVLYFVLLIVAAIQAQRNASLNDPDAGLKVFGIGTGLYVGLFAIIWFIMAIAGAGSWISTGTPPSKLASAGIVFYGVLSTIAYGLVRSNNVQLQVKT</sequence>
<evidence type="ECO:0000313" key="2">
    <source>
        <dbReference type="EMBL" id="KKN39531.1"/>
    </source>
</evidence>
<protein>
    <submittedName>
        <fullName evidence="2">Uncharacterized protein</fullName>
    </submittedName>
</protein>
<dbReference type="EMBL" id="LAZR01001757">
    <property type="protein sequence ID" value="KKN39531.1"/>
    <property type="molecule type" value="Genomic_DNA"/>
</dbReference>
<gene>
    <name evidence="2" type="ORF">LCGC14_0742240</name>
</gene>
<comment type="caution">
    <text evidence="2">The sequence shown here is derived from an EMBL/GenBank/DDBJ whole genome shotgun (WGS) entry which is preliminary data.</text>
</comment>
<reference evidence="2" key="1">
    <citation type="journal article" date="2015" name="Nature">
        <title>Complex archaea that bridge the gap between prokaryotes and eukaryotes.</title>
        <authorList>
            <person name="Spang A."/>
            <person name="Saw J.H."/>
            <person name="Jorgensen S.L."/>
            <person name="Zaremba-Niedzwiedzka K."/>
            <person name="Martijn J."/>
            <person name="Lind A.E."/>
            <person name="van Eijk R."/>
            <person name="Schleper C."/>
            <person name="Guy L."/>
            <person name="Ettema T.J."/>
        </authorList>
    </citation>
    <scope>NUCLEOTIDE SEQUENCE</scope>
</reference>
<proteinExistence type="predicted"/>
<accession>A0A0F9SRE4</accession>
<feature type="transmembrane region" description="Helical" evidence="1">
    <location>
        <begin position="6"/>
        <end position="29"/>
    </location>
</feature>
<name>A0A0F9SRE4_9ZZZZ</name>